<reference evidence="2" key="1">
    <citation type="submission" date="2022-11" db="EMBL/GenBank/DDBJ databases">
        <authorList>
            <person name="Petersen C."/>
        </authorList>
    </citation>
    <scope>NUCLEOTIDE SEQUENCE</scope>
    <source>
        <strain evidence="2">IBT 30069</strain>
    </source>
</reference>
<dbReference type="OrthoDB" id="4345330at2759"/>
<name>A0A9W9FIT8_9EURO</name>
<sequence>MSSTGISKRPDPKAKVAPSNVDNVVKMAENGSLSANKFQSGVEQALVYPANSNENQISYPDGDDLGRMHQDAPVEENSPHQPDKVIPSVESDDIEMQDFSPSRANNDQRQSAQSNRPDVQSDHPPPEVSSSQSQDTDGLVEGFKCLAVIDTRGKKKANRPTEGDPLDPNATVDGWGTLRGSTFVIVQEGPPHAAKFTFRYEPNYTNDRFANTTDKDFRISAIRDRTASGKKVYRYTTANVAGIYGALIENTGSETSTRSPCSWVKILWKGLRDDDKKTCQVAMVKDDDKEMCKVAMVKDDDKERYKLAGFSWIPKCEFVRFCGGREAAEETIKQVWDNQENQYAAWAENQPGSGGRRRGTKLLQCILGE</sequence>
<feature type="compositionally biased region" description="Polar residues" evidence="1">
    <location>
        <begin position="99"/>
        <end position="118"/>
    </location>
</feature>
<organism evidence="2 3">
    <name type="scientific">Penicillium angulare</name>
    <dbReference type="NCBI Taxonomy" id="116970"/>
    <lineage>
        <taxon>Eukaryota</taxon>
        <taxon>Fungi</taxon>
        <taxon>Dikarya</taxon>
        <taxon>Ascomycota</taxon>
        <taxon>Pezizomycotina</taxon>
        <taxon>Eurotiomycetes</taxon>
        <taxon>Eurotiomycetidae</taxon>
        <taxon>Eurotiales</taxon>
        <taxon>Aspergillaceae</taxon>
        <taxon>Penicillium</taxon>
    </lineage>
</organism>
<feature type="compositionally biased region" description="Basic and acidic residues" evidence="1">
    <location>
        <begin position="64"/>
        <end position="83"/>
    </location>
</feature>
<protein>
    <submittedName>
        <fullName evidence="2">Uncharacterized protein</fullName>
    </submittedName>
</protein>
<keyword evidence="3" id="KW-1185">Reference proteome</keyword>
<evidence type="ECO:0000313" key="2">
    <source>
        <dbReference type="EMBL" id="KAJ5100894.1"/>
    </source>
</evidence>
<feature type="region of interest" description="Disordered" evidence="1">
    <location>
        <begin position="1"/>
        <end position="20"/>
    </location>
</feature>
<feature type="region of interest" description="Disordered" evidence="1">
    <location>
        <begin position="152"/>
        <end position="173"/>
    </location>
</feature>
<accession>A0A9W9FIT8</accession>
<feature type="region of interest" description="Disordered" evidence="1">
    <location>
        <begin position="49"/>
        <end position="139"/>
    </location>
</feature>
<reference evidence="2" key="2">
    <citation type="journal article" date="2023" name="IMA Fungus">
        <title>Comparative genomic study of the Penicillium genus elucidates a diverse pangenome and 15 lateral gene transfer events.</title>
        <authorList>
            <person name="Petersen C."/>
            <person name="Sorensen T."/>
            <person name="Nielsen M.R."/>
            <person name="Sondergaard T.E."/>
            <person name="Sorensen J.L."/>
            <person name="Fitzpatrick D.A."/>
            <person name="Frisvad J.C."/>
            <person name="Nielsen K.L."/>
        </authorList>
    </citation>
    <scope>NUCLEOTIDE SEQUENCE</scope>
    <source>
        <strain evidence="2">IBT 30069</strain>
    </source>
</reference>
<gene>
    <name evidence="2" type="ORF">N7456_006946</name>
</gene>
<dbReference type="AlphaFoldDB" id="A0A9W9FIT8"/>
<evidence type="ECO:0000313" key="3">
    <source>
        <dbReference type="Proteomes" id="UP001149165"/>
    </source>
</evidence>
<dbReference type="EMBL" id="JAPQKH010000004">
    <property type="protein sequence ID" value="KAJ5100894.1"/>
    <property type="molecule type" value="Genomic_DNA"/>
</dbReference>
<comment type="caution">
    <text evidence="2">The sequence shown here is derived from an EMBL/GenBank/DDBJ whole genome shotgun (WGS) entry which is preliminary data.</text>
</comment>
<evidence type="ECO:0000256" key="1">
    <source>
        <dbReference type="SAM" id="MobiDB-lite"/>
    </source>
</evidence>
<dbReference type="Proteomes" id="UP001149165">
    <property type="component" value="Unassembled WGS sequence"/>
</dbReference>
<proteinExistence type="predicted"/>